<evidence type="ECO:0000256" key="1">
    <source>
        <dbReference type="ARBA" id="ARBA00001947"/>
    </source>
</evidence>
<keyword evidence="10 11" id="KW-0472">Membrane</keyword>
<feature type="non-terminal residue" evidence="13">
    <location>
        <position position="132"/>
    </location>
</feature>
<protein>
    <submittedName>
        <fullName evidence="13">Site-2 protease family protein</fullName>
    </submittedName>
</protein>
<dbReference type="AlphaFoldDB" id="A0A9D1H3E3"/>
<sequence length="132" mass="14679">MFLVMVSLHEFGHFIVAKSLNFKILEYSIGFGPKIISRKFGKNGETIYSLRAVPLGGYCKFDGEDEQSEDPRAFNNQAVWKRMLVVVAGGVFNVILGFVILMCMLPSLSPMLTNTVESVVPHSYIEDSGIMP</sequence>
<feature type="transmembrane region" description="Helical" evidence="11">
    <location>
        <begin position="84"/>
        <end position="108"/>
    </location>
</feature>
<keyword evidence="9" id="KW-0482">Metalloprotease</keyword>
<dbReference type="PANTHER" id="PTHR42837">
    <property type="entry name" value="REGULATOR OF SIGMA-E PROTEASE RSEP"/>
    <property type="match status" value="1"/>
</dbReference>
<reference evidence="13" key="2">
    <citation type="journal article" date="2021" name="PeerJ">
        <title>Extensive microbial diversity within the chicken gut microbiome revealed by metagenomics and culture.</title>
        <authorList>
            <person name="Gilroy R."/>
            <person name="Ravi A."/>
            <person name="Getino M."/>
            <person name="Pursley I."/>
            <person name="Horton D.L."/>
            <person name="Alikhan N.F."/>
            <person name="Baker D."/>
            <person name="Gharbi K."/>
            <person name="Hall N."/>
            <person name="Watson M."/>
            <person name="Adriaenssens E.M."/>
            <person name="Foster-Nyarko E."/>
            <person name="Jarju S."/>
            <person name="Secka A."/>
            <person name="Antonio M."/>
            <person name="Oren A."/>
            <person name="Chaudhuri R.R."/>
            <person name="La Ragione R."/>
            <person name="Hildebrand F."/>
            <person name="Pallen M.J."/>
        </authorList>
    </citation>
    <scope>NUCLEOTIDE SEQUENCE</scope>
    <source>
        <strain evidence="13">CHK181-108</strain>
    </source>
</reference>
<proteinExistence type="inferred from homology"/>
<comment type="cofactor">
    <cofactor evidence="1">
        <name>Zn(2+)</name>
        <dbReference type="ChEBI" id="CHEBI:29105"/>
    </cofactor>
</comment>
<dbReference type="PANTHER" id="PTHR42837:SF2">
    <property type="entry name" value="MEMBRANE METALLOPROTEASE ARASP2, CHLOROPLASTIC-RELATED"/>
    <property type="match status" value="1"/>
</dbReference>
<evidence type="ECO:0000256" key="4">
    <source>
        <dbReference type="ARBA" id="ARBA00022670"/>
    </source>
</evidence>
<dbReference type="GO" id="GO:0006508">
    <property type="term" value="P:proteolysis"/>
    <property type="evidence" value="ECO:0007669"/>
    <property type="project" value="UniProtKB-KW"/>
</dbReference>
<evidence type="ECO:0000313" key="14">
    <source>
        <dbReference type="Proteomes" id="UP000824165"/>
    </source>
</evidence>
<comment type="caution">
    <text evidence="13">The sequence shown here is derived from an EMBL/GenBank/DDBJ whole genome shotgun (WGS) entry which is preliminary data.</text>
</comment>
<keyword evidence="5 11" id="KW-0812">Transmembrane</keyword>
<comment type="similarity">
    <text evidence="3">Belongs to the peptidase M50B family.</text>
</comment>
<evidence type="ECO:0000256" key="11">
    <source>
        <dbReference type="SAM" id="Phobius"/>
    </source>
</evidence>
<evidence type="ECO:0000313" key="13">
    <source>
        <dbReference type="EMBL" id="HIT85897.1"/>
    </source>
</evidence>
<evidence type="ECO:0000256" key="6">
    <source>
        <dbReference type="ARBA" id="ARBA00022801"/>
    </source>
</evidence>
<evidence type="ECO:0000256" key="8">
    <source>
        <dbReference type="ARBA" id="ARBA00022989"/>
    </source>
</evidence>
<dbReference type="GO" id="GO:0004222">
    <property type="term" value="F:metalloendopeptidase activity"/>
    <property type="evidence" value="ECO:0007669"/>
    <property type="project" value="InterPro"/>
</dbReference>
<accession>A0A9D1H3E3</accession>
<dbReference type="EMBL" id="DVLU01000088">
    <property type="protein sequence ID" value="HIT85897.1"/>
    <property type="molecule type" value="Genomic_DNA"/>
</dbReference>
<evidence type="ECO:0000256" key="10">
    <source>
        <dbReference type="ARBA" id="ARBA00023136"/>
    </source>
</evidence>
<organism evidence="13 14">
    <name type="scientific">Candidatus Ornithomonoglobus intestinigallinarum</name>
    <dbReference type="NCBI Taxonomy" id="2840894"/>
    <lineage>
        <taxon>Bacteria</taxon>
        <taxon>Bacillati</taxon>
        <taxon>Bacillota</taxon>
        <taxon>Clostridia</taxon>
        <taxon>Candidatus Ornithomonoglobus</taxon>
    </lineage>
</organism>
<dbReference type="InterPro" id="IPR008915">
    <property type="entry name" value="Peptidase_M50"/>
</dbReference>
<dbReference type="Pfam" id="PF02163">
    <property type="entry name" value="Peptidase_M50"/>
    <property type="match status" value="1"/>
</dbReference>
<evidence type="ECO:0000256" key="3">
    <source>
        <dbReference type="ARBA" id="ARBA00007931"/>
    </source>
</evidence>
<keyword evidence="4 13" id="KW-0645">Protease</keyword>
<evidence type="ECO:0000259" key="12">
    <source>
        <dbReference type="Pfam" id="PF02163"/>
    </source>
</evidence>
<feature type="domain" description="Peptidase M50" evidence="12">
    <location>
        <begin position="1"/>
        <end position="105"/>
    </location>
</feature>
<dbReference type="Proteomes" id="UP000824165">
    <property type="component" value="Unassembled WGS sequence"/>
</dbReference>
<keyword evidence="6" id="KW-0378">Hydrolase</keyword>
<name>A0A9D1H3E3_9FIRM</name>
<evidence type="ECO:0000256" key="7">
    <source>
        <dbReference type="ARBA" id="ARBA00022833"/>
    </source>
</evidence>
<reference evidence="13" key="1">
    <citation type="submission" date="2020-10" db="EMBL/GenBank/DDBJ databases">
        <authorList>
            <person name="Gilroy R."/>
        </authorList>
    </citation>
    <scope>NUCLEOTIDE SEQUENCE</scope>
    <source>
        <strain evidence="13">CHK181-108</strain>
    </source>
</reference>
<comment type="subcellular location">
    <subcellularLocation>
        <location evidence="2">Membrane</location>
        <topology evidence="2">Multi-pass membrane protein</topology>
    </subcellularLocation>
</comment>
<evidence type="ECO:0000256" key="5">
    <source>
        <dbReference type="ARBA" id="ARBA00022692"/>
    </source>
</evidence>
<keyword evidence="8 11" id="KW-1133">Transmembrane helix</keyword>
<keyword evidence="7" id="KW-0862">Zinc</keyword>
<gene>
    <name evidence="13" type="ORF">IAA60_08375</name>
</gene>
<dbReference type="InterPro" id="IPR004387">
    <property type="entry name" value="Pept_M50_Zn"/>
</dbReference>
<dbReference type="GO" id="GO:0016020">
    <property type="term" value="C:membrane"/>
    <property type="evidence" value="ECO:0007669"/>
    <property type="project" value="UniProtKB-SubCell"/>
</dbReference>
<dbReference type="CDD" id="cd06163">
    <property type="entry name" value="S2P-M50_PDZ_RseP-like"/>
    <property type="match status" value="1"/>
</dbReference>
<evidence type="ECO:0000256" key="2">
    <source>
        <dbReference type="ARBA" id="ARBA00004141"/>
    </source>
</evidence>
<evidence type="ECO:0000256" key="9">
    <source>
        <dbReference type="ARBA" id="ARBA00023049"/>
    </source>
</evidence>